<evidence type="ECO:0000256" key="10">
    <source>
        <dbReference type="ARBA" id="ARBA00038367"/>
    </source>
</evidence>
<dbReference type="GO" id="GO:0008760">
    <property type="term" value="F:UDP-N-acetylglucosamine 1-carboxyvinyltransferase activity"/>
    <property type="evidence" value="ECO:0007669"/>
    <property type="project" value="UniProtKB-UniRule"/>
</dbReference>
<comment type="subcellular location">
    <subcellularLocation>
        <location evidence="1 12">Cytoplasm</location>
    </subcellularLocation>
</comment>
<evidence type="ECO:0000256" key="7">
    <source>
        <dbReference type="ARBA" id="ARBA00022984"/>
    </source>
</evidence>
<comment type="caution">
    <text evidence="12">Lacks conserved residue(s) required for the propagation of feature annotation.</text>
</comment>
<keyword evidence="9 12" id="KW-0961">Cell wall biogenesis/degradation</keyword>
<dbReference type="CDD" id="cd01555">
    <property type="entry name" value="UdpNAET"/>
    <property type="match status" value="1"/>
</dbReference>
<evidence type="ECO:0000256" key="11">
    <source>
        <dbReference type="ARBA" id="ARBA00047527"/>
    </source>
</evidence>
<dbReference type="InterPro" id="IPR005750">
    <property type="entry name" value="UDP_GlcNAc_COvinyl_MurA"/>
</dbReference>
<dbReference type="FunFam" id="3.65.10.10:FF:000001">
    <property type="entry name" value="UDP-N-acetylglucosamine 1-carboxyvinyltransferase"/>
    <property type="match status" value="1"/>
</dbReference>
<dbReference type="AlphaFoldDB" id="A0A1F4U7T1"/>
<dbReference type="NCBIfam" id="NF006873">
    <property type="entry name" value="PRK09369.1"/>
    <property type="match status" value="1"/>
</dbReference>
<evidence type="ECO:0000259" key="13">
    <source>
        <dbReference type="Pfam" id="PF00275"/>
    </source>
</evidence>
<gene>
    <name evidence="12" type="primary">murA</name>
    <name evidence="14" type="ORF">A2438_01865</name>
</gene>
<dbReference type="PANTHER" id="PTHR43783:SF1">
    <property type="entry name" value="UDP-N-ACETYLGLUCOSAMINE 1-CARBOXYVINYLTRANSFERASE"/>
    <property type="match status" value="1"/>
</dbReference>
<feature type="binding site" evidence="12">
    <location>
        <begin position="22"/>
        <end position="23"/>
    </location>
    <ligand>
        <name>phosphoenolpyruvate</name>
        <dbReference type="ChEBI" id="CHEBI:58702"/>
    </ligand>
</feature>
<sequence>MRKLLVKGCEGLNGEVSVSGSKNSALPILAATILTEGQTTLSSIPNLLDVMTMLKVLRALSIRAEYYHPNQVKIWVGSRVKHVAPYQLVTRMRASFFVIGPILAKMGFAKVPLPGGCAIGSRPVDIHIKGLERLGAKVRMEHGFVVAEAEKLKGEAVHLDFPSVGATETIMMAATLAIGETTINNAAREPEIVDLANFLNKAGAQITGAGSEEIKIEGVKRLTGVNHRIIPDRIEAGTFMAAAAACGGAVTIKEVIPQQLEVAILKMKEAGVEVVTGEDFVTVKSQGRVKAIDLSTLPHPGFPTDLQPQFCSMLCRAEGVSVVKETVFESRFTHLNELKRMGADIKIEGRSAIIKGVERLSSAPVVVSDLRAGAGLVIAALSAVGETLIDDRDRQIERGYENILKKFGGLGADIKVVDEREDQGIPAPHLQGA</sequence>
<dbReference type="GO" id="GO:0005737">
    <property type="term" value="C:cytoplasm"/>
    <property type="evidence" value="ECO:0007669"/>
    <property type="project" value="UniProtKB-SubCell"/>
</dbReference>
<evidence type="ECO:0000256" key="12">
    <source>
        <dbReference type="HAMAP-Rule" id="MF_00111"/>
    </source>
</evidence>
<name>A0A1F4U7T1_UNCSA</name>
<evidence type="ECO:0000256" key="1">
    <source>
        <dbReference type="ARBA" id="ARBA00004496"/>
    </source>
</evidence>
<evidence type="ECO:0000256" key="2">
    <source>
        <dbReference type="ARBA" id="ARBA00004752"/>
    </source>
</evidence>
<dbReference type="PANTHER" id="PTHR43783">
    <property type="entry name" value="UDP-N-ACETYLGLUCOSAMINE 1-CARBOXYVINYLTRANSFERASE"/>
    <property type="match status" value="1"/>
</dbReference>
<keyword evidence="12" id="KW-0670">Pyruvate</keyword>
<dbReference type="SUPFAM" id="SSF55205">
    <property type="entry name" value="EPT/RTPC-like"/>
    <property type="match status" value="1"/>
</dbReference>
<dbReference type="Pfam" id="PF00275">
    <property type="entry name" value="EPSP_synthase"/>
    <property type="match status" value="1"/>
</dbReference>
<feature type="binding site" evidence="12">
    <location>
        <position position="93"/>
    </location>
    <ligand>
        <name>UDP-N-acetyl-alpha-D-glucosamine</name>
        <dbReference type="ChEBI" id="CHEBI:57705"/>
    </ligand>
</feature>
<dbReference type="InterPro" id="IPR036968">
    <property type="entry name" value="Enolpyruvate_Tfrase_sf"/>
</dbReference>
<evidence type="ECO:0000313" key="15">
    <source>
        <dbReference type="Proteomes" id="UP000179242"/>
    </source>
</evidence>
<dbReference type="NCBIfam" id="TIGR01072">
    <property type="entry name" value="murA"/>
    <property type="match status" value="1"/>
</dbReference>
<evidence type="ECO:0000313" key="14">
    <source>
        <dbReference type="EMBL" id="OGC41014.1"/>
    </source>
</evidence>
<dbReference type="InterPro" id="IPR001986">
    <property type="entry name" value="Enolpyruvate_Tfrase_dom"/>
</dbReference>
<evidence type="ECO:0000256" key="5">
    <source>
        <dbReference type="ARBA" id="ARBA00022679"/>
    </source>
</evidence>
<keyword evidence="6 12" id="KW-0133">Cell shape</keyword>
<feature type="modified residue" description="2-(S-cysteinyl)pyruvic acid O-phosphothioketal" evidence="12">
    <location>
        <position position="117"/>
    </location>
</feature>
<dbReference type="Gene3D" id="3.65.10.10">
    <property type="entry name" value="Enolpyruvate transferase domain"/>
    <property type="match status" value="2"/>
</dbReference>
<comment type="pathway">
    <text evidence="2 12">Cell wall biogenesis; peptidoglycan biosynthesis.</text>
</comment>
<comment type="caution">
    <text evidence="14">The sequence shown here is derived from an EMBL/GenBank/DDBJ whole genome shotgun (WGS) entry which is preliminary data.</text>
</comment>
<dbReference type="EMBL" id="MEUJ01000002">
    <property type="protein sequence ID" value="OGC41014.1"/>
    <property type="molecule type" value="Genomic_DNA"/>
</dbReference>
<evidence type="ECO:0000256" key="8">
    <source>
        <dbReference type="ARBA" id="ARBA00023306"/>
    </source>
</evidence>
<keyword evidence="4 12" id="KW-0132">Cell division</keyword>
<dbReference type="GO" id="GO:0071555">
    <property type="term" value="P:cell wall organization"/>
    <property type="evidence" value="ECO:0007669"/>
    <property type="project" value="UniProtKB-KW"/>
</dbReference>
<feature type="domain" description="Enolpyruvate transferase" evidence="13">
    <location>
        <begin position="8"/>
        <end position="406"/>
    </location>
</feature>
<dbReference type="Proteomes" id="UP000179242">
    <property type="component" value="Unassembled WGS sequence"/>
</dbReference>
<dbReference type="UniPathway" id="UPA00219"/>
<dbReference type="GO" id="GO:0009252">
    <property type="term" value="P:peptidoglycan biosynthetic process"/>
    <property type="evidence" value="ECO:0007669"/>
    <property type="project" value="UniProtKB-UniRule"/>
</dbReference>
<keyword evidence="7 12" id="KW-0573">Peptidoglycan synthesis</keyword>
<accession>A0A1F4U7T1</accession>
<feature type="active site" description="Proton donor" evidence="12">
    <location>
        <position position="117"/>
    </location>
</feature>
<protein>
    <recommendedName>
        <fullName evidence="12">UDP-N-acetylglucosamine 1-carboxyvinyltransferase</fullName>
        <ecNumber evidence="12">2.5.1.7</ecNumber>
    </recommendedName>
    <alternativeName>
        <fullName evidence="12">Enoylpyruvate transferase</fullName>
    </alternativeName>
    <alternativeName>
        <fullName evidence="12">UDP-N-acetylglucosamine enolpyruvyl transferase</fullName>
        <shortName evidence="12">EPT</shortName>
    </alternativeName>
</protein>
<evidence type="ECO:0000256" key="4">
    <source>
        <dbReference type="ARBA" id="ARBA00022618"/>
    </source>
</evidence>
<dbReference type="GO" id="GO:0051301">
    <property type="term" value="P:cell division"/>
    <property type="evidence" value="ECO:0007669"/>
    <property type="project" value="UniProtKB-KW"/>
</dbReference>
<feature type="binding site" evidence="12">
    <location>
        <position position="327"/>
    </location>
    <ligand>
        <name>UDP-N-acetyl-alpha-D-glucosamine</name>
        <dbReference type="ChEBI" id="CHEBI:57705"/>
    </ligand>
</feature>
<dbReference type="GO" id="GO:0019277">
    <property type="term" value="P:UDP-N-acetylgalactosamine biosynthetic process"/>
    <property type="evidence" value="ECO:0007669"/>
    <property type="project" value="InterPro"/>
</dbReference>
<dbReference type="InterPro" id="IPR013792">
    <property type="entry name" value="RNA3'P_cycl/enolpyr_Trfase_a/b"/>
</dbReference>
<comment type="similarity">
    <text evidence="10 12">Belongs to the EPSP synthase family. MurA subfamily.</text>
</comment>
<keyword evidence="3 12" id="KW-0963">Cytoplasm</keyword>
<organism evidence="14 15">
    <name type="scientific">candidate division WOR-1 bacterium RIFOXYC2_FULL_46_14</name>
    <dbReference type="NCBI Taxonomy" id="1802587"/>
    <lineage>
        <taxon>Bacteria</taxon>
        <taxon>Bacillati</taxon>
        <taxon>Saganbacteria</taxon>
    </lineage>
</organism>
<keyword evidence="8 12" id="KW-0131">Cell cycle</keyword>
<evidence type="ECO:0000256" key="9">
    <source>
        <dbReference type="ARBA" id="ARBA00023316"/>
    </source>
</evidence>
<evidence type="ECO:0000256" key="3">
    <source>
        <dbReference type="ARBA" id="ARBA00022490"/>
    </source>
</evidence>
<keyword evidence="5 12" id="KW-0808">Transferase</keyword>
<dbReference type="EC" id="2.5.1.7" evidence="12"/>
<comment type="catalytic activity">
    <reaction evidence="11 12">
        <text>phosphoenolpyruvate + UDP-N-acetyl-alpha-D-glucosamine = UDP-N-acetyl-3-O-(1-carboxyvinyl)-alpha-D-glucosamine + phosphate</text>
        <dbReference type="Rhea" id="RHEA:18681"/>
        <dbReference type="ChEBI" id="CHEBI:43474"/>
        <dbReference type="ChEBI" id="CHEBI:57705"/>
        <dbReference type="ChEBI" id="CHEBI:58702"/>
        <dbReference type="ChEBI" id="CHEBI:68483"/>
        <dbReference type="EC" id="2.5.1.7"/>
    </reaction>
</comment>
<reference evidence="14 15" key="1">
    <citation type="journal article" date="2016" name="Nat. Commun.">
        <title>Thousands of microbial genomes shed light on interconnected biogeochemical processes in an aquifer system.</title>
        <authorList>
            <person name="Anantharaman K."/>
            <person name="Brown C.T."/>
            <person name="Hug L.A."/>
            <person name="Sharon I."/>
            <person name="Castelle C.J."/>
            <person name="Probst A.J."/>
            <person name="Thomas B.C."/>
            <person name="Singh A."/>
            <person name="Wilkins M.J."/>
            <person name="Karaoz U."/>
            <person name="Brodie E.L."/>
            <person name="Williams K.H."/>
            <person name="Hubbard S.S."/>
            <person name="Banfield J.F."/>
        </authorList>
    </citation>
    <scope>NUCLEOTIDE SEQUENCE [LARGE SCALE GENOMIC DNA]</scope>
</reference>
<proteinExistence type="inferred from homology"/>
<comment type="function">
    <text evidence="12">Cell wall formation. Adds enolpyruvyl to UDP-N-acetylglucosamine.</text>
</comment>
<dbReference type="HAMAP" id="MF_00111">
    <property type="entry name" value="MurA"/>
    <property type="match status" value="1"/>
</dbReference>
<dbReference type="GO" id="GO:0008360">
    <property type="term" value="P:regulation of cell shape"/>
    <property type="evidence" value="ECO:0007669"/>
    <property type="project" value="UniProtKB-KW"/>
</dbReference>
<dbReference type="InterPro" id="IPR050068">
    <property type="entry name" value="MurA_subfamily"/>
</dbReference>
<feature type="binding site" evidence="12">
    <location>
        <position position="305"/>
    </location>
    <ligand>
        <name>UDP-N-acetyl-alpha-D-glucosamine</name>
        <dbReference type="ChEBI" id="CHEBI:57705"/>
    </ligand>
</feature>
<evidence type="ECO:0000256" key="6">
    <source>
        <dbReference type="ARBA" id="ARBA00022960"/>
    </source>
</evidence>